<organism evidence="3 4">
    <name type="scientific">Saccharicrinis carchari</name>
    <dbReference type="NCBI Taxonomy" id="1168039"/>
    <lineage>
        <taxon>Bacteria</taxon>
        <taxon>Pseudomonadati</taxon>
        <taxon>Bacteroidota</taxon>
        <taxon>Bacteroidia</taxon>
        <taxon>Marinilabiliales</taxon>
        <taxon>Marinilabiliaceae</taxon>
        <taxon>Saccharicrinis</taxon>
    </lineage>
</organism>
<evidence type="ECO:0000313" key="4">
    <source>
        <dbReference type="Proteomes" id="UP000319040"/>
    </source>
</evidence>
<evidence type="ECO:0000256" key="1">
    <source>
        <dbReference type="SAM" id="SignalP"/>
    </source>
</evidence>
<dbReference type="AlphaFoldDB" id="A0A521BHW1"/>
<gene>
    <name evidence="3" type="ORF">SAMN06265379_101950</name>
</gene>
<sequence length="334" mass="37673">MKKFLLIITAAVLLGSGAVGQDKVTLPFYQNFEGISSIVSIPEWVVENEGCNSNDVKYIDIENNDRHLLLCSFNYQLYNQTKSCLIGAYINLDFISCQGVKLNFRWKKRLSPFAKAFYTNNTDDGVYLSDNGGQNYVKVLEFNNEGSENGWDNCTLDIEALCIAHNLTPNSDFRIKFQIFSVNGYVSYYGGYQWVMRNLLIDDVLIVDNNTKKIVYAYDNAGNRIGRVIETINLSILKSAQQDKQEIEPHSFGNGSVVIAPNPTKGQVKVIVNGEDNDMKFTFQVYNSSGKTVLTNQFIGNGEHPIDLSYFESGMYILHLKKGSQSLTYKIIKQ</sequence>
<dbReference type="Pfam" id="PF18962">
    <property type="entry name" value="Por_Secre_tail"/>
    <property type="match status" value="1"/>
</dbReference>
<reference evidence="3 4" key="1">
    <citation type="submission" date="2017-05" db="EMBL/GenBank/DDBJ databases">
        <authorList>
            <person name="Varghese N."/>
            <person name="Submissions S."/>
        </authorList>
    </citation>
    <scope>NUCLEOTIDE SEQUENCE [LARGE SCALE GENOMIC DNA]</scope>
    <source>
        <strain evidence="3 4">DSM 27040</strain>
    </source>
</reference>
<keyword evidence="4" id="KW-1185">Reference proteome</keyword>
<dbReference type="EMBL" id="FXTB01000001">
    <property type="protein sequence ID" value="SMO46728.1"/>
    <property type="molecule type" value="Genomic_DNA"/>
</dbReference>
<protein>
    <submittedName>
        <fullName evidence="3">Por secretion system C-terminal sorting domain-containing protein</fullName>
    </submittedName>
</protein>
<accession>A0A521BHW1</accession>
<evidence type="ECO:0000313" key="3">
    <source>
        <dbReference type="EMBL" id="SMO46728.1"/>
    </source>
</evidence>
<dbReference type="NCBIfam" id="TIGR04183">
    <property type="entry name" value="Por_Secre_tail"/>
    <property type="match status" value="1"/>
</dbReference>
<dbReference type="RefSeq" id="WP_185957443.1">
    <property type="nucleotide sequence ID" value="NZ_FXTB01000001.1"/>
</dbReference>
<evidence type="ECO:0000259" key="2">
    <source>
        <dbReference type="Pfam" id="PF18962"/>
    </source>
</evidence>
<dbReference type="InterPro" id="IPR026444">
    <property type="entry name" value="Secre_tail"/>
</dbReference>
<name>A0A521BHW1_SACCC</name>
<proteinExistence type="predicted"/>
<feature type="domain" description="Secretion system C-terminal sorting" evidence="2">
    <location>
        <begin position="260"/>
        <end position="332"/>
    </location>
</feature>
<keyword evidence="1" id="KW-0732">Signal</keyword>
<feature type="signal peptide" evidence="1">
    <location>
        <begin position="1"/>
        <end position="20"/>
    </location>
</feature>
<feature type="chain" id="PRO_5022202129" evidence="1">
    <location>
        <begin position="21"/>
        <end position="334"/>
    </location>
</feature>
<dbReference type="Proteomes" id="UP000319040">
    <property type="component" value="Unassembled WGS sequence"/>
</dbReference>